<keyword evidence="2 6" id="KW-0808">Transferase</keyword>
<evidence type="ECO:0000256" key="4">
    <source>
        <dbReference type="ARBA" id="ARBA00022777"/>
    </source>
</evidence>
<evidence type="ECO:0000313" key="9">
    <source>
        <dbReference type="Proteomes" id="UP000549457"/>
    </source>
</evidence>
<evidence type="ECO:0000256" key="5">
    <source>
        <dbReference type="ARBA" id="ARBA00022840"/>
    </source>
</evidence>
<protein>
    <recommendedName>
        <fullName evidence="6">Phosphofructokinase</fullName>
    </recommendedName>
</protein>
<dbReference type="GO" id="GO:0003872">
    <property type="term" value="F:6-phosphofructokinase activity"/>
    <property type="evidence" value="ECO:0007669"/>
    <property type="project" value="TreeGrafter"/>
</dbReference>
<reference evidence="8 9" key="1">
    <citation type="submission" date="2020-08" db="EMBL/GenBank/DDBJ databases">
        <title>Genomic Encyclopedia of Type Strains, Phase IV (KMG-IV): sequencing the most valuable type-strain genomes for metagenomic binning, comparative biology and taxonomic classification.</title>
        <authorList>
            <person name="Goeker M."/>
        </authorList>
    </citation>
    <scope>NUCLEOTIDE SEQUENCE [LARGE SCALE GENOMIC DNA]</scope>
    <source>
        <strain evidence="8 9">DSM 101730</strain>
    </source>
</reference>
<gene>
    <name evidence="8" type="ORF">HNP73_003844</name>
</gene>
<dbReference type="InterPro" id="IPR029056">
    <property type="entry name" value="Ribokinase-like"/>
</dbReference>
<evidence type="ECO:0000259" key="7">
    <source>
        <dbReference type="Pfam" id="PF00294"/>
    </source>
</evidence>
<dbReference type="PROSITE" id="PS00583">
    <property type="entry name" value="PFKB_KINASES_1"/>
    <property type="match status" value="1"/>
</dbReference>
<dbReference type="RefSeq" id="WP_184153683.1">
    <property type="nucleotide sequence ID" value="NZ_JACHFM010000004.1"/>
</dbReference>
<dbReference type="Proteomes" id="UP000549457">
    <property type="component" value="Unassembled WGS sequence"/>
</dbReference>
<dbReference type="InterPro" id="IPR017583">
    <property type="entry name" value="Tagatose/fructose_Pkinase"/>
</dbReference>
<dbReference type="CDD" id="cd01164">
    <property type="entry name" value="FruK_PfkB_like"/>
    <property type="match status" value="1"/>
</dbReference>
<dbReference type="PANTHER" id="PTHR46566:SF2">
    <property type="entry name" value="ATP-DEPENDENT 6-PHOSPHOFRUCTOKINASE ISOZYME 2"/>
    <property type="match status" value="1"/>
</dbReference>
<dbReference type="PIRSF" id="PIRSF000535">
    <property type="entry name" value="1PFK/6PFK/LacC"/>
    <property type="match status" value="1"/>
</dbReference>
<evidence type="ECO:0000313" key="8">
    <source>
        <dbReference type="EMBL" id="MBB5223890.1"/>
    </source>
</evidence>
<dbReference type="Pfam" id="PF00294">
    <property type="entry name" value="PfkB"/>
    <property type="match status" value="1"/>
</dbReference>
<feature type="domain" description="Carbohydrate kinase PfkB" evidence="7">
    <location>
        <begin position="28"/>
        <end position="296"/>
    </location>
</feature>
<keyword evidence="5" id="KW-0067">ATP-binding</keyword>
<dbReference type="PANTHER" id="PTHR46566">
    <property type="entry name" value="1-PHOSPHOFRUCTOKINASE-RELATED"/>
    <property type="match status" value="1"/>
</dbReference>
<comment type="caution">
    <text evidence="8">The sequence shown here is derived from an EMBL/GenBank/DDBJ whole genome shotgun (WGS) entry which is preliminary data.</text>
</comment>
<dbReference type="InterPro" id="IPR011611">
    <property type="entry name" value="PfkB_dom"/>
</dbReference>
<proteinExistence type="inferred from homology"/>
<dbReference type="EMBL" id="JACHFM010000004">
    <property type="protein sequence ID" value="MBB5223890.1"/>
    <property type="molecule type" value="Genomic_DNA"/>
</dbReference>
<comment type="similarity">
    <text evidence="1 6">Belongs to the carbohydrate kinase PfkB family.</text>
</comment>
<keyword evidence="9" id="KW-1185">Reference proteome</keyword>
<evidence type="ECO:0000256" key="2">
    <source>
        <dbReference type="ARBA" id="ARBA00022679"/>
    </source>
</evidence>
<evidence type="ECO:0000256" key="3">
    <source>
        <dbReference type="ARBA" id="ARBA00022741"/>
    </source>
</evidence>
<organism evidence="8 9">
    <name type="scientific">Amaricoccus macauensis</name>
    <dbReference type="NCBI Taxonomy" id="57001"/>
    <lineage>
        <taxon>Bacteria</taxon>
        <taxon>Pseudomonadati</taxon>
        <taxon>Pseudomonadota</taxon>
        <taxon>Alphaproteobacteria</taxon>
        <taxon>Rhodobacterales</taxon>
        <taxon>Paracoccaceae</taxon>
        <taxon>Amaricoccus</taxon>
    </lineage>
</organism>
<dbReference type="GO" id="GO:0005524">
    <property type="term" value="F:ATP binding"/>
    <property type="evidence" value="ECO:0007669"/>
    <property type="project" value="UniProtKB-KW"/>
</dbReference>
<keyword evidence="3" id="KW-0547">Nucleotide-binding</keyword>
<dbReference type="Gene3D" id="3.40.1190.20">
    <property type="match status" value="1"/>
</dbReference>
<keyword evidence="4 8" id="KW-0418">Kinase</keyword>
<evidence type="ECO:0000256" key="1">
    <source>
        <dbReference type="ARBA" id="ARBA00010688"/>
    </source>
</evidence>
<accession>A0A840ST09</accession>
<dbReference type="NCBIfam" id="TIGR03168">
    <property type="entry name" value="1-PFK"/>
    <property type="match status" value="1"/>
</dbReference>
<evidence type="ECO:0000256" key="6">
    <source>
        <dbReference type="PIRNR" id="PIRNR000535"/>
    </source>
</evidence>
<name>A0A840ST09_9RHOB</name>
<dbReference type="GO" id="GO:0005829">
    <property type="term" value="C:cytosol"/>
    <property type="evidence" value="ECO:0007669"/>
    <property type="project" value="TreeGrafter"/>
</dbReference>
<dbReference type="AlphaFoldDB" id="A0A840ST09"/>
<sequence>MKPIVTLTLNPSIDGACETPRVQPTHKIRTTGDRYDPGGGGINVARVITALGGAALPVYPAGGATGGVLDELLSARGLAFRRIPIAGHTRISHAVFETATGLEYRFVPEGPEVSPGEWLEILAVVDALDFDWLVVSGSRPPGLPDDCLVSLLHRCRERGARMVLDSSGPALAATVEVGGLTLIKPSHGEFRALTGLPLATREDIAEAALALVCAGRAEMIAVTMGQEGAVLATGAGALFRLPPPVEARSATGAGDSFVGAMTLALAQGWSPEDAFLRGMAAGSATVLHPGTGLARPEDVERLLAELRRP</sequence>
<dbReference type="InterPro" id="IPR002173">
    <property type="entry name" value="Carboh/pur_kinase_PfkB_CS"/>
</dbReference>
<dbReference type="SUPFAM" id="SSF53613">
    <property type="entry name" value="Ribokinase-like"/>
    <property type="match status" value="1"/>
</dbReference>